<dbReference type="GO" id="GO:0005975">
    <property type="term" value="P:carbohydrate metabolic process"/>
    <property type="evidence" value="ECO:0007669"/>
    <property type="project" value="InterPro"/>
</dbReference>
<dbReference type="RefSeq" id="WP_115591660.1">
    <property type="nucleotide sequence ID" value="NZ_QRHA01000001.1"/>
</dbReference>
<name>A0A3D8MFI2_9ALTE</name>
<evidence type="ECO:0000256" key="2">
    <source>
        <dbReference type="ARBA" id="ARBA00022801"/>
    </source>
</evidence>
<evidence type="ECO:0000313" key="7">
    <source>
        <dbReference type="Proteomes" id="UP000256561"/>
    </source>
</evidence>
<dbReference type="GO" id="GO:0004553">
    <property type="term" value="F:hydrolase activity, hydrolyzing O-glycosyl compounds"/>
    <property type="evidence" value="ECO:0007669"/>
    <property type="project" value="InterPro"/>
</dbReference>
<evidence type="ECO:0000313" key="6">
    <source>
        <dbReference type="EMBL" id="RDV29370.1"/>
    </source>
</evidence>
<dbReference type="Proteomes" id="UP000256561">
    <property type="component" value="Unassembled WGS sequence"/>
</dbReference>
<evidence type="ECO:0000256" key="4">
    <source>
        <dbReference type="RuleBase" id="RU361187"/>
    </source>
</evidence>
<dbReference type="InterPro" id="IPR006710">
    <property type="entry name" value="Glyco_hydro_43"/>
</dbReference>
<keyword evidence="3 4" id="KW-0326">Glycosidase</keyword>
<dbReference type="Pfam" id="PF04616">
    <property type="entry name" value="Glyco_hydro_43"/>
    <property type="match status" value="1"/>
</dbReference>
<dbReference type="CDD" id="cd08986">
    <property type="entry name" value="GH43-like"/>
    <property type="match status" value="1"/>
</dbReference>
<dbReference type="PANTHER" id="PTHR42812:SF14">
    <property type="entry name" value="SECRETED PROTEIN"/>
    <property type="match status" value="1"/>
</dbReference>
<gene>
    <name evidence="6" type="ORF">DXV75_02675</name>
</gene>
<accession>A0A3D8MFI2</accession>
<dbReference type="EMBL" id="QRHA01000001">
    <property type="protein sequence ID" value="RDV29370.1"/>
    <property type="molecule type" value="Genomic_DNA"/>
</dbReference>
<dbReference type="OrthoDB" id="9801455at2"/>
<comment type="similarity">
    <text evidence="1 4">Belongs to the glycosyl hydrolase 43 family.</text>
</comment>
<dbReference type="SUPFAM" id="SSF75005">
    <property type="entry name" value="Arabinanase/levansucrase/invertase"/>
    <property type="match status" value="1"/>
</dbReference>
<dbReference type="InterPro" id="IPR051795">
    <property type="entry name" value="Glycosyl_Hydrlase_43"/>
</dbReference>
<proteinExistence type="inferred from homology"/>
<keyword evidence="7" id="KW-1185">Reference proteome</keyword>
<keyword evidence="5" id="KW-0732">Signal</keyword>
<dbReference type="AlphaFoldDB" id="A0A3D8MFI2"/>
<comment type="caution">
    <text evidence="6">The sequence shown here is derived from an EMBL/GenBank/DDBJ whole genome shotgun (WGS) entry which is preliminary data.</text>
</comment>
<feature type="chain" id="PRO_5017745015" evidence="5">
    <location>
        <begin position="21"/>
        <end position="372"/>
    </location>
</feature>
<organism evidence="6 7">
    <name type="scientific">Alteromonas aestuariivivens</name>
    <dbReference type="NCBI Taxonomy" id="1938339"/>
    <lineage>
        <taxon>Bacteria</taxon>
        <taxon>Pseudomonadati</taxon>
        <taxon>Pseudomonadota</taxon>
        <taxon>Gammaproteobacteria</taxon>
        <taxon>Alteromonadales</taxon>
        <taxon>Alteromonadaceae</taxon>
        <taxon>Alteromonas/Salinimonas group</taxon>
        <taxon>Alteromonas</taxon>
    </lineage>
</organism>
<dbReference type="Gene3D" id="2.115.10.20">
    <property type="entry name" value="Glycosyl hydrolase domain, family 43"/>
    <property type="match status" value="1"/>
</dbReference>
<protein>
    <submittedName>
        <fullName evidence="6">Beta-xylosidase</fullName>
    </submittedName>
</protein>
<feature type="signal peptide" evidence="5">
    <location>
        <begin position="1"/>
        <end position="20"/>
    </location>
</feature>
<dbReference type="InterPro" id="IPR023296">
    <property type="entry name" value="Glyco_hydro_beta-prop_sf"/>
</dbReference>
<evidence type="ECO:0000256" key="1">
    <source>
        <dbReference type="ARBA" id="ARBA00009865"/>
    </source>
</evidence>
<evidence type="ECO:0000256" key="5">
    <source>
        <dbReference type="SAM" id="SignalP"/>
    </source>
</evidence>
<dbReference type="PANTHER" id="PTHR42812">
    <property type="entry name" value="BETA-XYLOSIDASE"/>
    <property type="match status" value="1"/>
</dbReference>
<sequence>MSSNQILRFWFALLILSGCAAPQNEASSDRATDTRFHLQAEARKSLIKHDSAVHLAFPNFIRDPYIILGPDNFYYLTGTRLHHITGGAAENYRQEGVEIWRSPNLADWELLGVPYRLGQLPWVEKFNNNLAELGRQHQTPLLWAPELHWLDNRWYITHTTNAQQAVIVASDNIMGPYKETTEPAALGHRHDPSLFRDTDGQSYLLYRACELIKMENQFSTIKGDPIVISPSDRKIGHEGCYLIRHAGKYIMLGTAWSTDSMRKGSYNLYYTTADNIQGPYGKRQWLGRFLGHGTPFKDKNGNWWMTAFLNGKYISHESLTALENQHDNAYTINPQGTTLVPFELSTDPDGNIVFTIKDARYRDPGPEEVQQF</sequence>
<evidence type="ECO:0000256" key="3">
    <source>
        <dbReference type="ARBA" id="ARBA00023295"/>
    </source>
</evidence>
<reference evidence="7" key="1">
    <citation type="submission" date="2018-08" db="EMBL/GenBank/DDBJ databases">
        <authorList>
            <person name="Zhang J."/>
            <person name="Du Z.-J."/>
        </authorList>
    </citation>
    <scope>NUCLEOTIDE SEQUENCE [LARGE SCALE GENOMIC DNA]</scope>
    <source>
        <strain evidence="7">KCTC 52655</strain>
    </source>
</reference>
<keyword evidence="2 4" id="KW-0378">Hydrolase</keyword>